<dbReference type="InterPro" id="IPR018723">
    <property type="entry name" value="DUF2254_membrane"/>
</dbReference>
<dbReference type="AlphaFoldDB" id="A0A1E3GVT0"/>
<keyword evidence="1" id="KW-0472">Membrane</keyword>
<accession>A0A1E3GVT0</accession>
<feature type="transmembrane region" description="Helical" evidence="1">
    <location>
        <begin position="104"/>
        <end position="122"/>
    </location>
</feature>
<dbReference type="STRING" id="291169.A9E74_00151"/>
<organism evidence="2 3">
    <name type="scientific">Methylophaga muralis</name>
    <dbReference type="NCBI Taxonomy" id="291169"/>
    <lineage>
        <taxon>Bacteria</taxon>
        <taxon>Pseudomonadati</taxon>
        <taxon>Pseudomonadota</taxon>
        <taxon>Gammaproteobacteria</taxon>
        <taxon>Thiotrichales</taxon>
        <taxon>Piscirickettsiaceae</taxon>
        <taxon>Methylophaga</taxon>
    </lineage>
</organism>
<evidence type="ECO:0000313" key="2">
    <source>
        <dbReference type="EMBL" id="ODN68179.1"/>
    </source>
</evidence>
<dbReference type="RefSeq" id="WP_069294760.1">
    <property type="nucleotide sequence ID" value="NZ_MCRI01000001.1"/>
</dbReference>
<evidence type="ECO:0000313" key="3">
    <source>
        <dbReference type="Proteomes" id="UP000094379"/>
    </source>
</evidence>
<dbReference type="PATRIC" id="fig|291169.3.peg.152"/>
<evidence type="ECO:0008006" key="4">
    <source>
        <dbReference type="Google" id="ProtNLM"/>
    </source>
</evidence>
<feature type="transmembrane region" description="Helical" evidence="1">
    <location>
        <begin position="134"/>
        <end position="154"/>
    </location>
</feature>
<evidence type="ECO:0000256" key="1">
    <source>
        <dbReference type="SAM" id="Phobius"/>
    </source>
</evidence>
<keyword evidence="1" id="KW-0812">Transmembrane</keyword>
<feature type="transmembrane region" description="Helical" evidence="1">
    <location>
        <begin position="61"/>
        <end position="83"/>
    </location>
</feature>
<sequence>MLSKWQWLLSQLTRTLWIRASLFALLAVVTALIAIPAQHIIENPFPFSVGADSVGQILDILASSMLAVTTFSLSVMVAAYTAASSSVTPRATKLVQQDTTTQNVLATFIGSFLYSLVGIIALSTEQYGENGRLILFVVTIGVIILVVITILRWIEHLSQLGRVGETTERVENAAAETITQRIKHPTLGAQRLTENTIPDNAEAIYGDTIGYVRHVDVGALNECAKHHQTEIGVMALPGEFVHPAKPIAWIRKKVSDEIHSAVCKAITLGKERSFDQDPRFGLSVLAEIASRALSPAVNDPGTAIDVINRGLRILVPWKDCRFTGKDEQIIYPNVLVPELHLSDLFDDIFMPIERDGADMIEVQLRLQKALAALAYIDSEVFGAEVSRHLQLMQQRTENSSLIEADKQRLQTIYDELIR</sequence>
<name>A0A1E3GVT0_9GAMM</name>
<comment type="caution">
    <text evidence="2">The sequence shown here is derived from an EMBL/GenBank/DDBJ whole genome shotgun (WGS) entry which is preliminary data.</text>
</comment>
<protein>
    <recommendedName>
        <fullName evidence="4">DUF2254 domain-containing protein</fullName>
    </recommendedName>
</protein>
<dbReference type="EMBL" id="MCRI01000001">
    <property type="protein sequence ID" value="ODN68179.1"/>
    <property type="molecule type" value="Genomic_DNA"/>
</dbReference>
<feature type="transmembrane region" description="Helical" evidence="1">
    <location>
        <begin position="20"/>
        <end position="41"/>
    </location>
</feature>
<gene>
    <name evidence="2" type="ORF">A9E74_00151</name>
</gene>
<keyword evidence="3" id="KW-1185">Reference proteome</keyword>
<dbReference type="Proteomes" id="UP000094379">
    <property type="component" value="Unassembled WGS sequence"/>
</dbReference>
<proteinExistence type="predicted"/>
<reference evidence="2 3" key="1">
    <citation type="submission" date="2016-07" db="EMBL/GenBank/DDBJ databases">
        <title>Draft Genome Sequence of Methylophaga muralis Bur 1.</title>
        <authorList>
            <person name="Vasilenko O.V."/>
            <person name="Doronina N.V."/>
            <person name="Shmareva M.N."/>
            <person name="Tarlachkov S.V."/>
            <person name="Mustakhimov I."/>
            <person name="Trotsenko Y.A."/>
        </authorList>
    </citation>
    <scope>NUCLEOTIDE SEQUENCE [LARGE SCALE GENOMIC DNA]</scope>
    <source>
        <strain evidence="2 3">Bur 1</strain>
    </source>
</reference>
<keyword evidence="1" id="KW-1133">Transmembrane helix</keyword>
<dbReference type="Pfam" id="PF10011">
    <property type="entry name" value="DUF2254"/>
    <property type="match status" value="1"/>
</dbReference>